<gene>
    <name evidence="2" type="primary">WNK1</name>
    <name evidence="2" type="ORF">Tcan_16582</name>
</gene>
<feature type="region of interest" description="Disordered" evidence="1">
    <location>
        <begin position="1"/>
        <end position="52"/>
    </location>
</feature>
<proteinExistence type="predicted"/>
<feature type="compositionally biased region" description="Basic and acidic residues" evidence="1">
    <location>
        <begin position="181"/>
        <end position="202"/>
    </location>
</feature>
<organism evidence="2 3">
    <name type="scientific">Toxocara canis</name>
    <name type="common">Canine roundworm</name>
    <dbReference type="NCBI Taxonomy" id="6265"/>
    <lineage>
        <taxon>Eukaryota</taxon>
        <taxon>Metazoa</taxon>
        <taxon>Ecdysozoa</taxon>
        <taxon>Nematoda</taxon>
        <taxon>Chromadorea</taxon>
        <taxon>Rhabditida</taxon>
        <taxon>Spirurina</taxon>
        <taxon>Ascaridomorpha</taxon>
        <taxon>Ascaridoidea</taxon>
        <taxon>Toxocaridae</taxon>
        <taxon>Toxocara</taxon>
    </lineage>
</organism>
<feature type="compositionally biased region" description="Acidic residues" evidence="1">
    <location>
        <begin position="203"/>
        <end position="212"/>
    </location>
</feature>
<dbReference type="EMBL" id="JPKZ01001694">
    <property type="protein sequence ID" value="KHN80679.1"/>
    <property type="molecule type" value="Genomic_DNA"/>
</dbReference>
<keyword evidence="2" id="KW-0808">Transferase</keyword>
<dbReference type="Gene3D" id="3.30.200.20">
    <property type="entry name" value="Phosphorylase Kinase, domain 1"/>
    <property type="match status" value="1"/>
</dbReference>
<evidence type="ECO:0000313" key="2">
    <source>
        <dbReference type="EMBL" id="KHN80679.1"/>
    </source>
</evidence>
<dbReference type="STRING" id="6265.A0A0B2VGV0"/>
<dbReference type="AlphaFoldDB" id="A0A0B2VGV0"/>
<feature type="region of interest" description="Disordered" evidence="1">
    <location>
        <begin position="155"/>
        <end position="225"/>
    </location>
</feature>
<name>A0A0B2VGV0_TOXCA</name>
<dbReference type="PANTHER" id="PTHR13902">
    <property type="entry name" value="SERINE/THREONINE-PROTEIN KINASE WNK WITH NO LYSINE -RELATED"/>
    <property type="match status" value="1"/>
</dbReference>
<accession>A0A0B2VGV0</accession>
<comment type="caution">
    <text evidence="2">The sequence shown here is derived from an EMBL/GenBank/DDBJ whole genome shotgun (WGS) entry which is preliminary data.</text>
</comment>
<evidence type="ECO:0000313" key="3">
    <source>
        <dbReference type="Proteomes" id="UP000031036"/>
    </source>
</evidence>
<sequence length="273" mass="31198">MDKKEEDHRRTNGSSSGYRKRLMRRVNEEAHTQEPAPRREPDTSAKILDIDESRTNNCRRWSRPVSLGKSEIQEYEHAHVSFNNHKKPWNRYRQPSGDKSVKPNVTALRNESPLVHQQSLFERNRIAAKSSAHAVTSGTQTTVVPRKGADIVLKAPEVEKVEEETSTSDEVVESQTSALPPKEEEAKKKEEHPPATEDKQPEVQDDDYDAEEEKPIDKSPDGRFLKFDEELGRGSFKTVYRGLDTETGVAVAWCELQESKLNKVRKTSFEFDL</sequence>
<feature type="compositionally biased region" description="Acidic residues" evidence="1">
    <location>
        <begin position="160"/>
        <end position="172"/>
    </location>
</feature>
<evidence type="ECO:0000256" key="1">
    <source>
        <dbReference type="SAM" id="MobiDB-lite"/>
    </source>
</evidence>
<dbReference type="GO" id="GO:0016301">
    <property type="term" value="F:kinase activity"/>
    <property type="evidence" value="ECO:0007669"/>
    <property type="project" value="UniProtKB-KW"/>
</dbReference>
<reference evidence="2 3" key="1">
    <citation type="submission" date="2014-11" db="EMBL/GenBank/DDBJ databases">
        <title>Genetic blueprint of the zoonotic pathogen Toxocara canis.</title>
        <authorList>
            <person name="Zhu X.-Q."/>
            <person name="Korhonen P.K."/>
            <person name="Cai H."/>
            <person name="Young N.D."/>
            <person name="Nejsum P."/>
            <person name="von Samson-Himmelstjerna G."/>
            <person name="Boag P.R."/>
            <person name="Tan P."/>
            <person name="Li Q."/>
            <person name="Min J."/>
            <person name="Yang Y."/>
            <person name="Wang X."/>
            <person name="Fang X."/>
            <person name="Hall R.S."/>
            <person name="Hofmann A."/>
            <person name="Sternberg P.W."/>
            <person name="Jex A.R."/>
            <person name="Gasser R.B."/>
        </authorList>
    </citation>
    <scope>NUCLEOTIDE SEQUENCE [LARGE SCALE GENOMIC DNA]</scope>
    <source>
        <strain evidence="2">PN_DK_2014</strain>
    </source>
</reference>
<keyword evidence="3" id="KW-1185">Reference proteome</keyword>
<protein>
    <submittedName>
        <fullName evidence="2">Serine/threonine-protein kinase WNK1</fullName>
    </submittedName>
</protein>
<feature type="compositionally biased region" description="Basic and acidic residues" evidence="1">
    <location>
        <begin position="1"/>
        <end position="10"/>
    </location>
</feature>
<feature type="compositionally biased region" description="Basic and acidic residues" evidence="1">
    <location>
        <begin position="25"/>
        <end position="52"/>
    </location>
</feature>
<dbReference type="InterPro" id="IPR050588">
    <property type="entry name" value="WNK_Ser-Thr_kinase"/>
</dbReference>
<dbReference type="Proteomes" id="UP000031036">
    <property type="component" value="Unassembled WGS sequence"/>
</dbReference>
<keyword evidence="2" id="KW-0418">Kinase</keyword>
<feature type="compositionally biased region" description="Basic and acidic residues" evidence="1">
    <location>
        <begin position="213"/>
        <end position="225"/>
    </location>
</feature>
<dbReference type="OrthoDB" id="5865120at2759"/>